<reference evidence="3 4" key="1">
    <citation type="submission" date="2023-09" db="EMBL/GenBank/DDBJ databases">
        <title>Description of three actinobacteria isolated from air of manufacturing shop in a pharmaceutical factory.</title>
        <authorList>
            <person name="Zhang D.-F."/>
        </authorList>
    </citation>
    <scope>NUCLEOTIDE SEQUENCE [LARGE SCALE GENOMIC DNA]</scope>
    <source>
        <strain evidence="3 4">LY-0111</strain>
    </source>
</reference>
<sequence length="225" mass="23834">MTKTMSSALPFALFSPLPSAARLTSLSSAVLLIGAGLTACTDSDEEAAEEVAESTAQAEEAPLRAEDTWTRATDAEMTGVFGEITNSGEEDVEIVSARSAEAETVELHEVVVDDDGVEQMRQIEGGFPVPAGGSLQLEPGDDHLMLMGLDQQLHPGDSVEIILTLSDDTELSFEAMVKDEGGDDAPYDEEDSAEDSAEDNSAEDSNTEDNSDSHGNGDDHDDQDH</sequence>
<feature type="compositionally biased region" description="Basic and acidic residues" evidence="1">
    <location>
        <begin position="211"/>
        <end position="225"/>
    </location>
</feature>
<dbReference type="InterPro" id="IPR036182">
    <property type="entry name" value="PCuAC_sf"/>
</dbReference>
<feature type="signal peptide" evidence="2">
    <location>
        <begin position="1"/>
        <end position="21"/>
    </location>
</feature>
<keyword evidence="2" id="KW-0732">Signal</keyword>
<comment type="caution">
    <text evidence="3">The sequence shown here is derived from an EMBL/GenBank/DDBJ whole genome shotgun (WGS) entry which is preliminary data.</text>
</comment>
<accession>A0ABU2DT76</accession>
<dbReference type="Gene3D" id="2.60.40.1890">
    <property type="entry name" value="PCu(A)C copper chaperone"/>
    <property type="match status" value="1"/>
</dbReference>
<protein>
    <submittedName>
        <fullName evidence="3">Copper chaperone PCu(A)C</fullName>
    </submittedName>
</protein>
<proteinExistence type="predicted"/>
<keyword evidence="4" id="KW-1185">Reference proteome</keyword>
<organism evidence="3 4">
    <name type="scientific">Nesterenkonia aerolata</name>
    <dbReference type="NCBI Taxonomy" id="3074079"/>
    <lineage>
        <taxon>Bacteria</taxon>
        <taxon>Bacillati</taxon>
        <taxon>Actinomycetota</taxon>
        <taxon>Actinomycetes</taxon>
        <taxon>Micrococcales</taxon>
        <taxon>Micrococcaceae</taxon>
        <taxon>Nesterenkonia</taxon>
    </lineage>
</organism>
<feature type="region of interest" description="Disordered" evidence="1">
    <location>
        <begin position="176"/>
        <end position="225"/>
    </location>
</feature>
<gene>
    <name evidence="3" type="ORF">RIL96_09060</name>
</gene>
<evidence type="ECO:0000256" key="2">
    <source>
        <dbReference type="SAM" id="SignalP"/>
    </source>
</evidence>
<dbReference type="PANTHER" id="PTHR36302:SF1">
    <property type="entry name" value="COPPER CHAPERONE PCU(A)C"/>
    <property type="match status" value="1"/>
</dbReference>
<dbReference type="InterPro" id="IPR007410">
    <property type="entry name" value="LpqE-like"/>
</dbReference>
<dbReference type="Proteomes" id="UP001251870">
    <property type="component" value="Unassembled WGS sequence"/>
</dbReference>
<dbReference type="RefSeq" id="WP_310548700.1">
    <property type="nucleotide sequence ID" value="NZ_JAVKGR010000010.1"/>
</dbReference>
<dbReference type="SUPFAM" id="SSF110087">
    <property type="entry name" value="DR1885-like metal-binding protein"/>
    <property type="match status" value="1"/>
</dbReference>
<evidence type="ECO:0000313" key="3">
    <source>
        <dbReference type="EMBL" id="MDR8019711.1"/>
    </source>
</evidence>
<dbReference type="InterPro" id="IPR058248">
    <property type="entry name" value="Lxx211020-like"/>
</dbReference>
<feature type="chain" id="PRO_5047454625" evidence="2">
    <location>
        <begin position="22"/>
        <end position="225"/>
    </location>
</feature>
<dbReference type="EMBL" id="JAVKGR010000010">
    <property type="protein sequence ID" value="MDR8019711.1"/>
    <property type="molecule type" value="Genomic_DNA"/>
</dbReference>
<feature type="compositionally biased region" description="Acidic residues" evidence="1">
    <location>
        <begin position="181"/>
        <end position="210"/>
    </location>
</feature>
<evidence type="ECO:0000313" key="4">
    <source>
        <dbReference type="Proteomes" id="UP001251870"/>
    </source>
</evidence>
<evidence type="ECO:0000256" key="1">
    <source>
        <dbReference type="SAM" id="MobiDB-lite"/>
    </source>
</evidence>
<name>A0ABU2DT76_9MICC</name>
<dbReference type="PANTHER" id="PTHR36302">
    <property type="entry name" value="BLR7088 PROTEIN"/>
    <property type="match status" value="1"/>
</dbReference>
<dbReference type="Pfam" id="PF04314">
    <property type="entry name" value="PCuAC"/>
    <property type="match status" value="1"/>
</dbReference>